<dbReference type="AlphaFoldDB" id="A0A0E9UUM7"/>
<sequence length="29" mass="3465">MKLICYVKTVDTMLLILIDMKIKQVKLNR</sequence>
<dbReference type="EMBL" id="GBXM01039065">
    <property type="protein sequence ID" value="JAH69512.1"/>
    <property type="molecule type" value="Transcribed_RNA"/>
</dbReference>
<evidence type="ECO:0000313" key="1">
    <source>
        <dbReference type="EMBL" id="JAH69512.1"/>
    </source>
</evidence>
<protein>
    <submittedName>
        <fullName evidence="1">Uncharacterized protein</fullName>
    </submittedName>
</protein>
<reference evidence="1" key="2">
    <citation type="journal article" date="2015" name="Fish Shellfish Immunol.">
        <title>Early steps in the European eel (Anguilla anguilla)-Vibrio vulnificus interaction in the gills: Role of the RtxA13 toxin.</title>
        <authorList>
            <person name="Callol A."/>
            <person name="Pajuelo D."/>
            <person name="Ebbesson L."/>
            <person name="Teles M."/>
            <person name="MacKenzie S."/>
            <person name="Amaro C."/>
        </authorList>
    </citation>
    <scope>NUCLEOTIDE SEQUENCE</scope>
</reference>
<name>A0A0E9UUM7_ANGAN</name>
<proteinExistence type="predicted"/>
<organism evidence="1">
    <name type="scientific">Anguilla anguilla</name>
    <name type="common">European freshwater eel</name>
    <name type="synonym">Muraena anguilla</name>
    <dbReference type="NCBI Taxonomy" id="7936"/>
    <lineage>
        <taxon>Eukaryota</taxon>
        <taxon>Metazoa</taxon>
        <taxon>Chordata</taxon>
        <taxon>Craniata</taxon>
        <taxon>Vertebrata</taxon>
        <taxon>Euteleostomi</taxon>
        <taxon>Actinopterygii</taxon>
        <taxon>Neopterygii</taxon>
        <taxon>Teleostei</taxon>
        <taxon>Anguilliformes</taxon>
        <taxon>Anguillidae</taxon>
        <taxon>Anguilla</taxon>
    </lineage>
</organism>
<accession>A0A0E9UUM7</accession>
<reference evidence="1" key="1">
    <citation type="submission" date="2014-11" db="EMBL/GenBank/DDBJ databases">
        <authorList>
            <person name="Amaro Gonzalez C."/>
        </authorList>
    </citation>
    <scope>NUCLEOTIDE SEQUENCE</scope>
</reference>